<evidence type="ECO:0000313" key="1">
    <source>
        <dbReference type="EMBL" id="GGB76611.1"/>
    </source>
</evidence>
<keyword evidence="2" id="KW-1185">Reference proteome</keyword>
<comment type="caution">
    <text evidence="1">The sequence shown here is derived from an EMBL/GenBank/DDBJ whole genome shotgun (WGS) entry which is preliminary data.</text>
</comment>
<organism evidence="1 2">
    <name type="scientific">Flavobacterium suaedae</name>
    <dbReference type="NCBI Taxonomy" id="1767027"/>
    <lineage>
        <taxon>Bacteria</taxon>
        <taxon>Pseudomonadati</taxon>
        <taxon>Bacteroidota</taxon>
        <taxon>Flavobacteriia</taxon>
        <taxon>Flavobacteriales</taxon>
        <taxon>Flavobacteriaceae</taxon>
        <taxon>Flavobacterium</taxon>
    </lineage>
</organism>
<evidence type="ECO:0008006" key="3">
    <source>
        <dbReference type="Google" id="ProtNLM"/>
    </source>
</evidence>
<reference evidence="2" key="1">
    <citation type="journal article" date="2019" name="Int. J. Syst. Evol. Microbiol.">
        <title>The Global Catalogue of Microorganisms (GCM) 10K type strain sequencing project: providing services to taxonomists for standard genome sequencing and annotation.</title>
        <authorList>
            <consortium name="The Broad Institute Genomics Platform"/>
            <consortium name="The Broad Institute Genome Sequencing Center for Infectious Disease"/>
            <person name="Wu L."/>
            <person name="Ma J."/>
        </authorList>
    </citation>
    <scope>NUCLEOTIDE SEQUENCE [LARGE SCALE GENOMIC DNA]</scope>
    <source>
        <strain evidence="2">CGMCC 1.15461</strain>
    </source>
</reference>
<accession>A0ABQ1JWR5</accession>
<evidence type="ECO:0000313" key="2">
    <source>
        <dbReference type="Proteomes" id="UP000615760"/>
    </source>
</evidence>
<protein>
    <recommendedName>
        <fullName evidence="3">Lipoprotein</fullName>
    </recommendedName>
</protein>
<gene>
    <name evidence="1" type="ORF">GCM10007424_15780</name>
</gene>
<proteinExistence type="predicted"/>
<dbReference type="EMBL" id="BMJE01000003">
    <property type="protein sequence ID" value="GGB76611.1"/>
    <property type="molecule type" value="Genomic_DNA"/>
</dbReference>
<name>A0ABQ1JWR5_9FLAO</name>
<sequence length="191" mass="22552">MLGLVSLINIFDKIYFMKYLYYLVLLLICFGCKKEEPVIEIYLLKSKVNELLEEDFNVEFEDSMDEPFIIDSEIKVLDIRNNQLILDSAAVKKVDNLEIDLSNGVPFVIMADDEIVFKGRFWSVLSSFYPKFPVVFYPPMNTEYMEDYIWNRNEVLILKVFYANNDKKDICTQELISAFRESNRLIEKETD</sequence>
<dbReference type="Proteomes" id="UP000615760">
    <property type="component" value="Unassembled WGS sequence"/>
</dbReference>